<dbReference type="Proteomes" id="UP000238823">
    <property type="component" value="Unassembled WGS sequence"/>
</dbReference>
<organism evidence="2 3">
    <name type="scientific">Enhygromyxa salina</name>
    <dbReference type="NCBI Taxonomy" id="215803"/>
    <lineage>
        <taxon>Bacteria</taxon>
        <taxon>Pseudomonadati</taxon>
        <taxon>Myxococcota</taxon>
        <taxon>Polyangia</taxon>
        <taxon>Nannocystales</taxon>
        <taxon>Nannocystaceae</taxon>
        <taxon>Enhygromyxa</taxon>
    </lineage>
</organism>
<dbReference type="EMBL" id="PVNL01000041">
    <property type="protein sequence ID" value="PRQ08505.1"/>
    <property type="molecule type" value="Genomic_DNA"/>
</dbReference>
<keyword evidence="1" id="KW-0732">Signal</keyword>
<evidence type="ECO:0000256" key="1">
    <source>
        <dbReference type="SAM" id="SignalP"/>
    </source>
</evidence>
<dbReference type="PROSITE" id="PS51257">
    <property type="entry name" value="PROKAR_LIPOPROTEIN"/>
    <property type="match status" value="1"/>
</dbReference>
<accession>A0A2S9YTR7</accession>
<evidence type="ECO:0000313" key="2">
    <source>
        <dbReference type="EMBL" id="PRQ08505.1"/>
    </source>
</evidence>
<dbReference type="RefSeq" id="WP_106088815.1">
    <property type="nucleotide sequence ID" value="NZ_PVNL01000041.1"/>
</dbReference>
<name>A0A2S9YTR7_9BACT</name>
<protein>
    <recommendedName>
        <fullName evidence="4">Adhesin domain-containing protein</fullName>
    </recommendedName>
</protein>
<evidence type="ECO:0008006" key="4">
    <source>
        <dbReference type="Google" id="ProtNLM"/>
    </source>
</evidence>
<reference evidence="2 3" key="1">
    <citation type="submission" date="2018-03" db="EMBL/GenBank/DDBJ databases">
        <title>Draft Genome Sequences of the Obligatory Marine Myxobacteria Enhygromyxa salina SWB007.</title>
        <authorList>
            <person name="Poehlein A."/>
            <person name="Moghaddam J.A."/>
            <person name="Harms H."/>
            <person name="Alanjari M."/>
            <person name="Koenig G.M."/>
            <person name="Daniel R."/>
            <person name="Schaeberle T.F."/>
        </authorList>
    </citation>
    <scope>NUCLEOTIDE SEQUENCE [LARGE SCALE GENOMIC DNA]</scope>
    <source>
        <strain evidence="2 3">SWB007</strain>
    </source>
</reference>
<feature type="chain" id="PRO_5015517471" description="Adhesin domain-containing protein" evidence="1">
    <location>
        <begin position="21"/>
        <end position="369"/>
    </location>
</feature>
<dbReference type="AlphaFoldDB" id="A0A2S9YTR7"/>
<evidence type="ECO:0000313" key="3">
    <source>
        <dbReference type="Proteomes" id="UP000238823"/>
    </source>
</evidence>
<feature type="signal peptide" evidence="1">
    <location>
        <begin position="1"/>
        <end position="20"/>
    </location>
</feature>
<comment type="caution">
    <text evidence="2">The sequence shown here is derived from an EMBL/GenBank/DDBJ whole genome shotgun (WGS) entry which is preliminary data.</text>
</comment>
<sequence length="369" mass="40270">MTKRLLFPAFLAVAAIASLTGCQPDNEDPEIRKPINDEWEEVASLPAAQFQLLSVGDRIASDNFANRGNIEVLYKDGTDKITVEMQRFTVAENQAAADLAFEKMQYWGYAISTPEPPSDDNMVDSCANPDPDVVDRCYIRAYYDGQFQPVRDGANFRVTIPTGWDGDLLLVTSDNLEEGIDSYPDRGNITVDGVAGNLDIDLDSGNVQVRMDPNTKHYAGCANNDTCVEMDYAMGCGCSEPTNINIANKKGQSSNITVDVGNPDAWYTMILENRGIFSSSDEFVCNATIECGDFGNNCIIDPAYADLPNQERADVNYPGVPAIEGAGMRIALVSESCANIRYVNGPEDFETDPLPEQKQGELLVCVGCL</sequence>
<proteinExistence type="predicted"/>
<gene>
    <name evidence="2" type="ORF">ENSA7_17910</name>
</gene>
<dbReference type="OrthoDB" id="5491858at2"/>